<dbReference type="EMBL" id="QJKJ01004557">
    <property type="protein sequence ID" value="RDX93677.1"/>
    <property type="molecule type" value="Genomic_DNA"/>
</dbReference>
<comment type="caution">
    <text evidence="1">The sequence shown here is derived from an EMBL/GenBank/DDBJ whole genome shotgun (WGS) entry which is preliminary data.</text>
</comment>
<dbReference type="Proteomes" id="UP000257109">
    <property type="component" value="Unassembled WGS sequence"/>
</dbReference>
<reference evidence="1" key="1">
    <citation type="submission" date="2018-05" db="EMBL/GenBank/DDBJ databases">
        <title>Draft genome of Mucuna pruriens seed.</title>
        <authorList>
            <person name="Nnadi N.E."/>
            <person name="Vos R."/>
            <person name="Hasami M.H."/>
            <person name="Devisetty U.K."/>
            <person name="Aguiy J.C."/>
        </authorList>
    </citation>
    <scope>NUCLEOTIDE SEQUENCE [LARGE SCALE GENOMIC DNA]</scope>
    <source>
        <strain evidence="1">JCA_2017</strain>
    </source>
</reference>
<proteinExistence type="predicted"/>
<evidence type="ECO:0000313" key="1">
    <source>
        <dbReference type="EMBL" id="RDX93677.1"/>
    </source>
</evidence>
<name>A0A371GSZ8_MUCPR</name>
<accession>A0A371GSZ8</accession>
<organism evidence="1 2">
    <name type="scientific">Mucuna pruriens</name>
    <name type="common">Velvet bean</name>
    <name type="synonym">Dolichos pruriens</name>
    <dbReference type="NCBI Taxonomy" id="157652"/>
    <lineage>
        <taxon>Eukaryota</taxon>
        <taxon>Viridiplantae</taxon>
        <taxon>Streptophyta</taxon>
        <taxon>Embryophyta</taxon>
        <taxon>Tracheophyta</taxon>
        <taxon>Spermatophyta</taxon>
        <taxon>Magnoliopsida</taxon>
        <taxon>eudicotyledons</taxon>
        <taxon>Gunneridae</taxon>
        <taxon>Pentapetalae</taxon>
        <taxon>rosids</taxon>
        <taxon>fabids</taxon>
        <taxon>Fabales</taxon>
        <taxon>Fabaceae</taxon>
        <taxon>Papilionoideae</taxon>
        <taxon>50 kb inversion clade</taxon>
        <taxon>NPAAA clade</taxon>
        <taxon>indigoferoid/millettioid clade</taxon>
        <taxon>Phaseoleae</taxon>
        <taxon>Mucuna</taxon>
    </lineage>
</organism>
<sequence>MLLGYQCHNLGTGIRRAKCRTTRLISQRSVKLGSRTRQIFPGQALAMKKSLWIQPPAASTLATVVSTPNRSTIIKPALQLLGGGGLDA</sequence>
<dbReference type="AlphaFoldDB" id="A0A371GSZ8"/>
<gene>
    <name evidence="1" type="ORF">CR513_24026</name>
</gene>
<evidence type="ECO:0000313" key="2">
    <source>
        <dbReference type="Proteomes" id="UP000257109"/>
    </source>
</evidence>
<keyword evidence="2" id="KW-1185">Reference proteome</keyword>
<protein>
    <submittedName>
        <fullName evidence="1">Uncharacterized protein</fullName>
    </submittedName>
</protein>